<dbReference type="AlphaFoldDB" id="A0A0F9TCS2"/>
<dbReference type="InterPro" id="IPR009444">
    <property type="entry name" value="Conjugal_tfr_TraD_a-type"/>
</dbReference>
<dbReference type="EMBL" id="LAZR01000356">
    <property type="protein sequence ID" value="KKN72712.1"/>
    <property type="molecule type" value="Genomic_DNA"/>
</dbReference>
<sequence>MRKPRDIDAELKALQEKAKALKARQRTQLGELVIATGADTLDMETLAGLLLNAVDEKHSDKREGWRRRGAEFFQRRARRNANGAGDTASGADGNTGGAASLGGGAETG</sequence>
<feature type="compositionally biased region" description="Gly residues" evidence="1">
    <location>
        <begin position="93"/>
        <end position="108"/>
    </location>
</feature>
<evidence type="ECO:0000256" key="1">
    <source>
        <dbReference type="SAM" id="MobiDB-lite"/>
    </source>
</evidence>
<dbReference type="Pfam" id="PF06412">
    <property type="entry name" value="TraD"/>
    <property type="match status" value="1"/>
</dbReference>
<name>A0A0F9TCS2_9ZZZZ</name>
<reference evidence="2" key="1">
    <citation type="journal article" date="2015" name="Nature">
        <title>Complex archaea that bridge the gap between prokaryotes and eukaryotes.</title>
        <authorList>
            <person name="Spang A."/>
            <person name="Saw J.H."/>
            <person name="Jorgensen S.L."/>
            <person name="Zaremba-Niedzwiedzka K."/>
            <person name="Martijn J."/>
            <person name="Lind A.E."/>
            <person name="van Eijk R."/>
            <person name="Schleper C."/>
            <person name="Guy L."/>
            <person name="Ettema T.J."/>
        </authorList>
    </citation>
    <scope>NUCLEOTIDE SEQUENCE</scope>
</reference>
<evidence type="ECO:0000313" key="2">
    <source>
        <dbReference type="EMBL" id="KKN72712.1"/>
    </source>
</evidence>
<comment type="caution">
    <text evidence="2">The sequence shown here is derived from an EMBL/GenBank/DDBJ whole genome shotgun (WGS) entry which is preliminary data.</text>
</comment>
<organism evidence="2">
    <name type="scientific">marine sediment metagenome</name>
    <dbReference type="NCBI Taxonomy" id="412755"/>
    <lineage>
        <taxon>unclassified sequences</taxon>
        <taxon>metagenomes</taxon>
        <taxon>ecological metagenomes</taxon>
    </lineage>
</organism>
<protein>
    <recommendedName>
        <fullName evidence="3">Conjugal transfer protein TraD</fullName>
    </recommendedName>
</protein>
<feature type="region of interest" description="Disordered" evidence="1">
    <location>
        <begin position="75"/>
        <end position="108"/>
    </location>
</feature>
<accession>A0A0F9TCS2</accession>
<evidence type="ECO:0008006" key="3">
    <source>
        <dbReference type="Google" id="ProtNLM"/>
    </source>
</evidence>
<gene>
    <name evidence="2" type="ORF">LCGC14_0407640</name>
</gene>
<proteinExistence type="predicted"/>